<keyword evidence="14" id="KW-1185">Reference proteome</keyword>
<keyword evidence="3 8" id="KW-0479">Metal-binding</keyword>
<comment type="subcellular location">
    <subcellularLocation>
        <location evidence="1">Membrane</location>
        <topology evidence="1">Multi-pass membrane protein</topology>
    </subcellularLocation>
</comment>
<evidence type="ECO:0000256" key="9">
    <source>
        <dbReference type="RuleBase" id="RU363067"/>
    </source>
</evidence>
<feature type="non-terminal residue" evidence="13">
    <location>
        <position position="1"/>
    </location>
</feature>
<evidence type="ECO:0000256" key="1">
    <source>
        <dbReference type="ARBA" id="ARBA00004141"/>
    </source>
</evidence>
<dbReference type="Proteomes" id="UP000601435">
    <property type="component" value="Unassembled WGS sequence"/>
</dbReference>
<evidence type="ECO:0000256" key="7">
    <source>
        <dbReference type="PIRSR" id="PIRSR623088-1"/>
    </source>
</evidence>
<dbReference type="Gene3D" id="1.20.120.350">
    <property type="entry name" value="Voltage-gated potassium channels. Chain C"/>
    <property type="match status" value="1"/>
</dbReference>
<protein>
    <recommendedName>
        <fullName evidence="9">Phosphodiesterase</fullName>
        <ecNumber evidence="9">3.1.4.-</ecNumber>
    </recommendedName>
</protein>
<keyword evidence="2 11" id="KW-0812">Transmembrane</keyword>
<dbReference type="OrthoDB" id="68317at2759"/>
<gene>
    <name evidence="13" type="primary">dnc</name>
    <name evidence="13" type="ORF">SNEC2469_LOCUS9886</name>
</gene>
<feature type="binding site" evidence="8">
    <location>
        <position position="643"/>
    </location>
    <ligand>
        <name>Zn(2+)</name>
        <dbReference type="ChEBI" id="CHEBI:29105"/>
        <label>1</label>
    </ligand>
</feature>
<feature type="transmembrane region" description="Helical" evidence="11">
    <location>
        <begin position="137"/>
        <end position="156"/>
    </location>
</feature>
<dbReference type="EMBL" id="CAJNJA010015802">
    <property type="protein sequence ID" value="CAE7368946.1"/>
    <property type="molecule type" value="Genomic_DNA"/>
</dbReference>
<evidence type="ECO:0000313" key="14">
    <source>
        <dbReference type="Proteomes" id="UP000601435"/>
    </source>
</evidence>
<dbReference type="SUPFAM" id="SSF109604">
    <property type="entry name" value="HD-domain/PDEase-like"/>
    <property type="match status" value="1"/>
</dbReference>
<feature type="binding site" evidence="8">
    <location>
        <position position="644"/>
    </location>
    <ligand>
        <name>Zn(2+)</name>
        <dbReference type="ChEBI" id="CHEBI:29105"/>
        <label>1</label>
    </ligand>
</feature>
<dbReference type="Pfam" id="PF00233">
    <property type="entry name" value="PDEase_I"/>
    <property type="match status" value="1"/>
</dbReference>
<feature type="binding site" evidence="8">
    <location>
        <position position="607"/>
    </location>
    <ligand>
        <name>Zn(2+)</name>
        <dbReference type="ChEBI" id="CHEBI:29105"/>
        <label>1</label>
    </ligand>
</feature>
<comment type="caution">
    <text evidence="13">The sequence shown here is derived from an EMBL/GenBank/DDBJ whole genome shotgun (WGS) entry which is preliminary data.</text>
</comment>
<evidence type="ECO:0000259" key="12">
    <source>
        <dbReference type="PROSITE" id="PS51845"/>
    </source>
</evidence>
<evidence type="ECO:0000313" key="13">
    <source>
        <dbReference type="EMBL" id="CAE7368946.1"/>
    </source>
</evidence>
<dbReference type="InterPro" id="IPR036971">
    <property type="entry name" value="PDEase_catalytic_dom_sf"/>
</dbReference>
<evidence type="ECO:0000256" key="11">
    <source>
        <dbReference type="SAM" id="Phobius"/>
    </source>
</evidence>
<evidence type="ECO:0000256" key="8">
    <source>
        <dbReference type="PIRSR" id="PIRSR623088-3"/>
    </source>
</evidence>
<proteinExistence type="inferred from homology"/>
<dbReference type="InterPro" id="IPR003607">
    <property type="entry name" value="HD/PDEase_dom"/>
</dbReference>
<feature type="active site" description="Proton donor" evidence="7">
    <location>
        <position position="603"/>
    </location>
</feature>
<feature type="region of interest" description="Disordered" evidence="10">
    <location>
        <begin position="16"/>
        <end position="43"/>
    </location>
</feature>
<dbReference type="PROSITE" id="PS51845">
    <property type="entry name" value="PDEASE_I_2"/>
    <property type="match status" value="1"/>
</dbReference>
<dbReference type="GO" id="GO:0004114">
    <property type="term" value="F:3',5'-cyclic-nucleotide phosphodiesterase activity"/>
    <property type="evidence" value="ECO:0007669"/>
    <property type="project" value="InterPro"/>
</dbReference>
<feature type="compositionally biased region" description="Basic and acidic residues" evidence="10">
    <location>
        <begin position="16"/>
        <end position="29"/>
    </location>
</feature>
<dbReference type="InterPro" id="IPR023174">
    <property type="entry name" value="PDEase_CS"/>
</dbReference>
<feature type="transmembrane region" description="Helical" evidence="11">
    <location>
        <begin position="163"/>
        <end position="185"/>
    </location>
</feature>
<comment type="similarity">
    <text evidence="9">Belongs to the cyclic nucleotide phosphodiesterase family.</text>
</comment>
<evidence type="ECO:0000256" key="10">
    <source>
        <dbReference type="SAM" id="MobiDB-lite"/>
    </source>
</evidence>
<dbReference type="InterPro" id="IPR027359">
    <property type="entry name" value="Volt_channel_dom_sf"/>
</dbReference>
<dbReference type="Gene3D" id="1.10.1300.10">
    <property type="entry name" value="3'5'-cyclic nucleotide phosphodiesterase, catalytic domain"/>
    <property type="match status" value="1"/>
</dbReference>
<evidence type="ECO:0000256" key="5">
    <source>
        <dbReference type="ARBA" id="ARBA00022989"/>
    </source>
</evidence>
<feature type="compositionally biased region" description="Polar residues" evidence="10">
    <location>
        <begin position="33"/>
        <end position="42"/>
    </location>
</feature>
<sequence length="716" mass="79834">MSQILAQKGPVVQEVIGHEEETHPQESVRSRSKGITTWSSEDGSAGVVAKGDLPPQAVGGRKTRRRSLLAQIGKGQPGSPSHSSPAMAKISDALRPVVDSFWFQTLIVFFVVVALFGGDLATLADLPDEPGLFMLDLMMSLATVVFCIEMALNCLARMHVYPLSFFFVMDFIGTLSMAFEISFLLGNQADMQTVQDGFDAVLMRTARAAKIGARIGRLSKLMKYVSYRITNRHGFFIGDKPAEAKVLSTKLMLTLSTTVSMLILVLVFTFPLFTIGLYPQQDLSMKTWAEKLENAFSETVAIQLNSQVSSNLFQEKVSRMIAFYSTVGYKPFRLEGFGEDVVLENSTMTVRGASLLVRSDPVRISHIFKISVESCLVQRAACQTDPLPSILFDFTSPQQIESAQDMALMCFIIALMMIVSLILSHTLDRLLVQPMDRMLYMVKSMAADLLKQFGLDDSPEEEAEPIAETALIEEIFKKFARLANLAAVRNELTEEEMAGMDNDARAVLLDVMHLQVNRDLSSLAAVANASEPCFANLPVNESVFSTFELDVLELPVEQNQQVVVHMFFDSFIGRSTGRILAQPETFHKFHSVVYSNYNSLPYHNYFHAVDVTYTVHRLMDINRTDAWLSNVEKYALLLAALCHDVGHQGKTNPFLVETQHQLARVYNDKSPLENMHAAKLFEIASNEDTDVFKRLDKDARKTARKVCIAAILHTDN</sequence>
<evidence type="ECO:0000256" key="6">
    <source>
        <dbReference type="ARBA" id="ARBA00023136"/>
    </source>
</evidence>
<dbReference type="PROSITE" id="PS00126">
    <property type="entry name" value="PDEASE_I_1"/>
    <property type="match status" value="1"/>
</dbReference>
<dbReference type="PANTHER" id="PTHR11347">
    <property type="entry name" value="CYCLIC NUCLEOTIDE PHOSPHODIESTERASE"/>
    <property type="match status" value="1"/>
</dbReference>
<dbReference type="GO" id="GO:0046872">
    <property type="term" value="F:metal ion binding"/>
    <property type="evidence" value="ECO:0007669"/>
    <property type="project" value="UniProtKB-KW"/>
</dbReference>
<dbReference type="InterPro" id="IPR023088">
    <property type="entry name" value="PDEase"/>
</dbReference>
<evidence type="ECO:0000256" key="2">
    <source>
        <dbReference type="ARBA" id="ARBA00022692"/>
    </source>
</evidence>
<dbReference type="GO" id="GO:0007165">
    <property type="term" value="P:signal transduction"/>
    <property type="evidence" value="ECO:0007669"/>
    <property type="project" value="InterPro"/>
</dbReference>
<reference evidence="13" key="1">
    <citation type="submission" date="2021-02" db="EMBL/GenBank/DDBJ databases">
        <authorList>
            <person name="Dougan E. K."/>
            <person name="Rhodes N."/>
            <person name="Thang M."/>
            <person name="Chan C."/>
        </authorList>
    </citation>
    <scope>NUCLEOTIDE SEQUENCE</scope>
</reference>
<feature type="transmembrane region" description="Helical" evidence="11">
    <location>
        <begin position="406"/>
        <end position="427"/>
    </location>
</feature>
<dbReference type="PRINTS" id="PR00387">
    <property type="entry name" value="PDIESTERASE1"/>
</dbReference>
<dbReference type="GO" id="GO:0016020">
    <property type="term" value="C:membrane"/>
    <property type="evidence" value="ECO:0007669"/>
    <property type="project" value="UniProtKB-SubCell"/>
</dbReference>
<organism evidence="13 14">
    <name type="scientific">Symbiodinium necroappetens</name>
    <dbReference type="NCBI Taxonomy" id="1628268"/>
    <lineage>
        <taxon>Eukaryota</taxon>
        <taxon>Sar</taxon>
        <taxon>Alveolata</taxon>
        <taxon>Dinophyceae</taxon>
        <taxon>Suessiales</taxon>
        <taxon>Symbiodiniaceae</taxon>
        <taxon>Symbiodinium</taxon>
    </lineage>
</organism>
<feature type="transmembrane region" description="Helical" evidence="11">
    <location>
        <begin position="259"/>
        <end position="278"/>
    </location>
</feature>
<keyword evidence="6 11" id="KW-0472">Membrane</keyword>
<dbReference type="AlphaFoldDB" id="A0A812Q8Y8"/>
<comment type="cofactor">
    <cofactor evidence="9">
        <name>a divalent metal cation</name>
        <dbReference type="ChEBI" id="CHEBI:60240"/>
    </cofactor>
    <text evidence="9">Binds 2 divalent metal cations per subunit. Site 1 may preferentially bind zinc ions, while site 2 has a preference for magnesium and/or manganese ions.</text>
</comment>
<dbReference type="CDD" id="cd00077">
    <property type="entry name" value="HDc"/>
    <property type="match status" value="1"/>
</dbReference>
<dbReference type="InterPro" id="IPR002073">
    <property type="entry name" value="PDEase_catalytic_dom"/>
</dbReference>
<feature type="domain" description="PDEase" evidence="12">
    <location>
        <begin position="516"/>
        <end position="716"/>
    </location>
</feature>
<keyword evidence="4 9" id="KW-0378">Hydrolase</keyword>
<accession>A0A812Q8Y8</accession>
<name>A0A812Q8Y8_9DINO</name>
<evidence type="ECO:0000256" key="3">
    <source>
        <dbReference type="ARBA" id="ARBA00022723"/>
    </source>
</evidence>
<feature type="binding site" evidence="8">
    <location>
        <position position="644"/>
    </location>
    <ligand>
        <name>Zn(2+)</name>
        <dbReference type="ChEBI" id="CHEBI:29105"/>
        <label>2</label>
    </ligand>
</feature>
<feature type="transmembrane region" description="Helical" evidence="11">
    <location>
        <begin position="97"/>
        <end position="117"/>
    </location>
</feature>
<keyword evidence="5 11" id="KW-1133">Transmembrane helix</keyword>
<evidence type="ECO:0000256" key="4">
    <source>
        <dbReference type="ARBA" id="ARBA00022801"/>
    </source>
</evidence>
<dbReference type="EC" id="3.1.4.-" evidence="9"/>